<keyword evidence="1" id="KW-0472">Membrane</keyword>
<feature type="transmembrane region" description="Helical" evidence="1">
    <location>
        <begin position="57"/>
        <end position="78"/>
    </location>
</feature>
<feature type="chain" id="PRO_5018091447" description="Multidrug transporter" evidence="2">
    <location>
        <begin position="27"/>
        <end position="112"/>
    </location>
</feature>
<evidence type="ECO:0000256" key="2">
    <source>
        <dbReference type="SAM" id="SignalP"/>
    </source>
</evidence>
<evidence type="ECO:0000256" key="1">
    <source>
        <dbReference type="SAM" id="Phobius"/>
    </source>
</evidence>
<proteinExistence type="predicted"/>
<dbReference type="OrthoDB" id="332175at2"/>
<organism evidence="3 4">
    <name type="scientific">Desulfosoma caldarium</name>
    <dbReference type="NCBI Taxonomy" id="610254"/>
    <lineage>
        <taxon>Bacteria</taxon>
        <taxon>Pseudomonadati</taxon>
        <taxon>Thermodesulfobacteriota</taxon>
        <taxon>Syntrophobacteria</taxon>
        <taxon>Syntrophobacterales</taxon>
        <taxon>Syntrophobacteraceae</taxon>
        <taxon>Desulfosoma</taxon>
    </lineage>
</organism>
<protein>
    <recommendedName>
        <fullName evidence="5">Multidrug transporter</fullName>
    </recommendedName>
</protein>
<feature type="signal peptide" evidence="2">
    <location>
        <begin position="1"/>
        <end position="26"/>
    </location>
</feature>
<name>A0A3N1UJ63_9BACT</name>
<dbReference type="AlphaFoldDB" id="A0A3N1UJ63"/>
<keyword evidence="1" id="KW-1133">Transmembrane helix</keyword>
<keyword evidence="1" id="KW-0812">Transmembrane</keyword>
<comment type="caution">
    <text evidence="3">The sequence shown here is derived from an EMBL/GenBank/DDBJ whole genome shotgun (WGS) entry which is preliminary data.</text>
</comment>
<reference evidence="3 4" key="1">
    <citation type="submission" date="2018-11" db="EMBL/GenBank/DDBJ databases">
        <title>Genomic Encyclopedia of Type Strains, Phase IV (KMG-IV): sequencing the most valuable type-strain genomes for metagenomic binning, comparative biology and taxonomic classification.</title>
        <authorList>
            <person name="Goeker M."/>
        </authorList>
    </citation>
    <scope>NUCLEOTIDE SEQUENCE [LARGE SCALE GENOMIC DNA]</scope>
    <source>
        <strain evidence="3 4">DSM 22027</strain>
    </source>
</reference>
<evidence type="ECO:0008006" key="5">
    <source>
        <dbReference type="Google" id="ProtNLM"/>
    </source>
</evidence>
<gene>
    <name evidence="3" type="ORF">EDC27_2920</name>
</gene>
<sequence length="112" mass="11793">MKRWGILWVCAMALAGVLMAWQPVWAENPGTYAQQKAAESSPDGGIMLADVLIARPIGIAACAVGLVGTVIALPFAAFSGSVDAVTEKLVAEPFAYTFQRPLGQFPGELTAR</sequence>
<accession>A0A3N1UJ63</accession>
<dbReference type="RefSeq" id="WP_123291372.1">
    <property type="nucleotide sequence ID" value="NZ_RJVA01000016.1"/>
</dbReference>
<evidence type="ECO:0000313" key="4">
    <source>
        <dbReference type="Proteomes" id="UP000276223"/>
    </source>
</evidence>
<keyword evidence="4" id="KW-1185">Reference proteome</keyword>
<keyword evidence="2" id="KW-0732">Signal</keyword>
<dbReference type="Proteomes" id="UP000276223">
    <property type="component" value="Unassembled WGS sequence"/>
</dbReference>
<dbReference type="EMBL" id="RJVA01000016">
    <property type="protein sequence ID" value="ROQ89808.1"/>
    <property type="molecule type" value="Genomic_DNA"/>
</dbReference>
<evidence type="ECO:0000313" key="3">
    <source>
        <dbReference type="EMBL" id="ROQ89808.1"/>
    </source>
</evidence>